<protein>
    <submittedName>
        <fullName evidence="3">tRNA pseudouridine65 synthase</fullName>
    </submittedName>
</protein>
<dbReference type="AlphaFoldDB" id="A0A1G5JIX9"/>
<dbReference type="GO" id="GO:0140098">
    <property type="term" value="F:catalytic activity, acting on RNA"/>
    <property type="evidence" value="ECO:0007669"/>
    <property type="project" value="UniProtKB-ARBA"/>
</dbReference>
<feature type="domain" description="Pseudouridine synthase RsuA/RluA-like" evidence="2">
    <location>
        <begin position="30"/>
        <end position="183"/>
    </location>
</feature>
<dbReference type="CDD" id="cd02869">
    <property type="entry name" value="PseudoU_synth_RluA_like"/>
    <property type="match status" value="1"/>
</dbReference>
<dbReference type="InterPro" id="IPR006224">
    <property type="entry name" value="PsdUridine_synth_RluA-like_CS"/>
</dbReference>
<gene>
    <name evidence="3" type="ORF">SAMN05216233_13121</name>
</gene>
<dbReference type="GO" id="GO:0003723">
    <property type="term" value="F:RNA binding"/>
    <property type="evidence" value="ECO:0007669"/>
    <property type="project" value="InterPro"/>
</dbReference>
<dbReference type="PANTHER" id="PTHR21600:SF87">
    <property type="entry name" value="RNA PSEUDOURIDYLATE SYNTHASE DOMAIN-CONTAINING PROTEIN 1"/>
    <property type="match status" value="1"/>
</dbReference>
<accession>A0A1G5JIX9</accession>
<comment type="similarity">
    <text evidence="1">Belongs to the pseudouridine synthase RluA family.</text>
</comment>
<sequence>MSKRAHKESSPPATLESLGIRVLGGGKGWVALDKPCGVSVHNDPGRDLVSVVTRTLSTDSPRLLQEEDCGPVSVHAVHRLDSDTSGVVLFGFGKEAARHLTRQFEEKEVTKEYLALVHGSLEPETGQWQQPLAKEAGGRTNAAGSGRRLPSATAFSVVTRSMRYTLVRCSPLTGRKHQIRRHAKLAGHPLTGDRRYGSKRALAVLEERFGYRRLGLHARAITFCPPGEDTQTTIASAVSVPETMEALLQGDMAAE</sequence>
<reference evidence="3 4" key="1">
    <citation type="submission" date="2016-10" db="EMBL/GenBank/DDBJ databases">
        <authorList>
            <person name="de Groot N.N."/>
        </authorList>
    </citation>
    <scope>NUCLEOTIDE SEQUENCE [LARGE SCALE GENOMIC DNA]</scope>
    <source>
        <strain evidence="3 4">AA1</strain>
    </source>
</reference>
<dbReference type="RefSeq" id="WP_092215551.1">
    <property type="nucleotide sequence ID" value="NZ_FMUX01000031.1"/>
</dbReference>
<dbReference type="Gene3D" id="3.30.2350.10">
    <property type="entry name" value="Pseudouridine synthase"/>
    <property type="match status" value="1"/>
</dbReference>
<dbReference type="EMBL" id="FMUX01000031">
    <property type="protein sequence ID" value="SCY87840.1"/>
    <property type="molecule type" value="Genomic_DNA"/>
</dbReference>
<keyword evidence="4" id="KW-1185">Reference proteome</keyword>
<dbReference type="GO" id="GO:0009982">
    <property type="term" value="F:pseudouridine synthase activity"/>
    <property type="evidence" value="ECO:0007669"/>
    <property type="project" value="InterPro"/>
</dbReference>
<dbReference type="InterPro" id="IPR006145">
    <property type="entry name" value="PsdUridine_synth_RsuA/RluA"/>
</dbReference>
<evidence type="ECO:0000259" key="2">
    <source>
        <dbReference type="Pfam" id="PF00849"/>
    </source>
</evidence>
<dbReference type="InterPro" id="IPR050188">
    <property type="entry name" value="RluA_PseudoU_synthase"/>
</dbReference>
<evidence type="ECO:0000256" key="1">
    <source>
        <dbReference type="ARBA" id="ARBA00010876"/>
    </source>
</evidence>
<dbReference type="SUPFAM" id="SSF55120">
    <property type="entry name" value="Pseudouridine synthase"/>
    <property type="match status" value="1"/>
</dbReference>
<evidence type="ECO:0000313" key="4">
    <source>
        <dbReference type="Proteomes" id="UP000198870"/>
    </source>
</evidence>
<dbReference type="GO" id="GO:0000455">
    <property type="term" value="P:enzyme-directed rRNA pseudouridine synthesis"/>
    <property type="evidence" value="ECO:0007669"/>
    <property type="project" value="TreeGrafter"/>
</dbReference>
<dbReference type="STRING" id="419481.SAMN05216233_13121"/>
<organism evidence="3 4">
    <name type="scientific">Desulfoluna spongiiphila</name>
    <dbReference type="NCBI Taxonomy" id="419481"/>
    <lineage>
        <taxon>Bacteria</taxon>
        <taxon>Pseudomonadati</taxon>
        <taxon>Thermodesulfobacteriota</taxon>
        <taxon>Desulfobacteria</taxon>
        <taxon>Desulfobacterales</taxon>
        <taxon>Desulfolunaceae</taxon>
        <taxon>Desulfoluna</taxon>
    </lineage>
</organism>
<dbReference type="PANTHER" id="PTHR21600">
    <property type="entry name" value="MITOCHONDRIAL RNA PSEUDOURIDINE SYNTHASE"/>
    <property type="match status" value="1"/>
</dbReference>
<dbReference type="Proteomes" id="UP000198870">
    <property type="component" value="Unassembled WGS sequence"/>
</dbReference>
<dbReference type="InterPro" id="IPR020103">
    <property type="entry name" value="PsdUridine_synth_cat_dom_sf"/>
</dbReference>
<dbReference type="PROSITE" id="PS01129">
    <property type="entry name" value="PSI_RLU"/>
    <property type="match status" value="1"/>
</dbReference>
<dbReference type="OrthoDB" id="128480at2"/>
<name>A0A1G5JIX9_9BACT</name>
<dbReference type="Pfam" id="PF00849">
    <property type="entry name" value="PseudoU_synth_2"/>
    <property type="match status" value="1"/>
</dbReference>
<evidence type="ECO:0000313" key="3">
    <source>
        <dbReference type="EMBL" id="SCY87840.1"/>
    </source>
</evidence>
<proteinExistence type="inferred from homology"/>